<sequence>MSTEPEENLLEFSMKYLDAVFGTGDTSEKNLTRIEVNDPSKPNIKPPDEKYVPDSQNSIQTNSPGTQKNLPTQTERTAVRSKEASSDLINSKQTTANPSTEKEVSAVQLNNESKEKAVTATQLNGETKEGSLEKRSSGLIDATLKRKSIIGLENIEFSDNLNAESITEELHIETDNPSHLFWVPAHLHPEIAPNEFRKWLKNHAKDDYSSGISSLRRRKSTLSRQYIPSENDEDEKPEKIVAEKKLTGFDWESFAASDENMNVSLESTKLNKLLILNVDSPVLIPRMAPALKRTARTKIRRNSVAGEQNPRRFSAHRRTKSTHVLSDKSNDGRLLQIRAKKTSDPNPSSTLVLPQSDESKIVKEEITLLPHRNGVNNDIELDYIESSDISGPIRITLKDDNGPAPRRTSSLPQNAHELSDSLQDQISLPDKTKLYVDTAGTSKTTAEIPAPTSISQTSPDPTDPPQQKRTSTWTSWLFGANSDEKDKESKTPKVKENLAMIM</sequence>
<comment type="caution">
    <text evidence="1">The sequence shown here is derived from an EMBL/GenBank/DDBJ whole genome shotgun (WGS) entry which is preliminary data.</text>
</comment>
<accession>A0ACA9JYL3</accession>
<dbReference type="Proteomes" id="UP000789525">
    <property type="component" value="Unassembled WGS sequence"/>
</dbReference>
<proteinExistence type="predicted"/>
<dbReference type="EMBL" id="CAJVPT010000310">
    <property type="protein sequence ID" value="CAG8442665.1"/>
    <property type="molecule type" value="Genomic_DNA"/>
</dbReference>
<name>A0ACA9JYL3_9GLOM</name>
<keyword evidence="2" id="KW-1185">Reference proteome</keyword>
<evidence type="ECO:0000313" key="2">
    <source>
        <dbReference type="Proteomes" id="UP000789525"/>
    </source>
</evidence>
<organism evidence="1 2">
    <name type="scientific">Acaulospora colombiana</name>
    <dbReference type="NCBI Taxonomy" id="27376"/>
    <lineage>
        <taxon>Eukaryota</taxon>
        <taxon>Fungi</taxon>
        <taxon>Fungi incertae sedis</taxon>
        <taxon>Mucoromycota</taxon>
        <taxon>Glomeromycotina</taxon>
        <taxon>Glomeromycetes</taxon>
        <taxon>Diversisporales</taxon>
        <taxon>Acaulosporaceae</taxon>
        <taxon>Acaulospora</taxon>
    </lineage>
</organism>
<gene>
    <name evidence="1" type="ORF">ACOLOM_LOCUS334</name>
</gene>
<evidence type="ECO:0000313" key="1">
    <source>
        <dbReference type="EMBL" id="CAG8442665.1"/>
    </source>
</evidence>
<protein>
    <submittedName>
        <fullName evidence="1">12233_t:CDS:1</fullName>
    </submittedName>
</protein>
<reference evidence="1" key="1">
    <citation type="submission" date="2021-06" db="EMBL/GenBank/DDBJ databases">
        <authorList>
            <person name="Kallberg Y."/>
            <person name="Tangrot J."/>
            <person name="Rosling A."/>
        </authorList>
    </citation>
    <scope>NUCLEOTIDE SEQUENCE</scope>
    <source>
        <strain evidence="1">CL356</strain>
    </source>
</reference>